<sequence length="106" mass="12413">MFRVEISVALFLWTWQCGLGQNIFVLLEHIVLIHTLMSIALDDADKTKIYALEYEASNKTFLEFDLEVTFHILELSLLTKKKYIWDIRQVASAKNTTRVTRCIDFI</sequence>
<comment type="caution">
    <text evidence="1">The sequence shown here is derived from an EMBL/GenBank/DDBJ whole genome shotgun (WGS) entry which is preliminary data.</text>
</comment>
<accession>A0A8T0GNU5</accession>
<evidence type="ECO:0000313" key="2">
    <source>
        <dbReference type="EMBL" id="KAG0560609.1"/>
    </source>
</evidence>
<keyword evidence="3" id="KW-1185">Reference proteome</keyword>
<dbReference type="AlphaFoldDB" id="A0A8T0GNU5"/>
<organism evidence="1 3">
    <name type="scientific">Ceratodon purpureus</name>
    <name type="common">Fire moss</name>
    <name type="synonym">Dicranum purpureum</name>
    <dbReference type="NCBI Taxonomy" id="3225"/>
    <lineage>
        <taxon>Eukaryota</taxon>
        <taxon>Viridiplantae</taxon>
        <taxon>Streptophyta</taxon>
        <taxon>Embryophyta</taxon>
        <taxon>Bryophyta</taxon>
        <taxon>Bryophytina</taxon>
        <taxon>Bryopsida</taxon>
        <taxon>Dicranidae</taxon>
        <taxon>Pseudoditrichales</taxon>
        <taxon>Ditrichaceae</taxon>
        <taxon>Ceratodon</taxon>
    </lineage>
</organism>
<evidence type="ECO:0000313" key="1">
    <source>
        <dbReference type="EMBL" id="KAG0560603.1"/>
    </source>
</evidence>
<dbReference type="EMBL" id="CM026431">
    <property type="protein sequence ID" value="KAG0560609.1"/>
    <property type="molecule type" value="Genomic_DNA"/>
</dbReference>
<protein>
    <submittedName>
        <fullName evidence="1">Uncharacterized protein</fullName>
    </submittedName>
</protein>
<proteinExistence type="predicted"/>
<dbReference type="Proteomes" id="UP000822688">
    <property type="component" value="Chromosome 10"/>
</dbReference>
<gene>
    <name evidence="1" type="ORF">KC19_10G192300</name>
    <name evidence="2" type="ORF">KC19_10G192900</name>
</gene>
<name>A0A8T0GNU5_CERPU</name>
<reference evidence="1" key="1">
    <citation type="submission" date="2020-06" db="EMBL/GenBank/DDBJ databases">
        <title>WGS assembly of Ceratodon purpureus strain R40.</title>
        <authorList>
            <person name="Carey S.B."/>
            <person name="Jenkins J."/>
            <person name="Shu S."/>
            <person name="Lovell J.T."/>
            <person name="Sreedasyam A."/>
            <person name="Maumus F."/>
            <person name="Tiley G.P."/>
            <person name="Fernandez-Pozo N."/>
            <person name="Barry K."/>
            <person name="Chen C."/>
            <person name="Wang M."/>
            <person name="Lipzen A."/>
            <person name="Daum C."/>
            <person name="Saski C.A."/>
            <person name="Payton A.C."/>
            <person name="Mcbreen J.C."/>
            <person name="Conrad R.E."/>
            <person name="Kollar L.M."/>
            <person name="Olsson S."/>
            <person name="Huttunen S."/>
            <person name="Landis J.B."/>
            <person name="Wickett N.J."/>
            <person name="Johnson M.G."/>
            <person name="Rensing S.A."/>
            <person name="Grimwood J."/>
            <person name="Schmutz J."/>
            <person name="Mcdaniel S.F."/>
        </authorList>
    </citation>
    <scope>NUCLEOTIDE SEQUENCE</scope>
    <source>
        <strain evidence="1">R40</strain>
    </source>
</reference>
<evidence type="ECO:0000313" key="3">
    <source>
        <dbReference type="Proteomes" id="UP000822688"/>
    </source>
</evidence>
<dbReference type="EMBL" id="CM026431">
    <property type="protein sequence ID" value="KAG0560603.1"/>
    <property type="molecule type" value="Genomic_DNA"/>
</dbReference>